<dbReference type="NCBIfam" id="TIGR01930">
    <property type="entry name" value="AcCoA-C-Actrans"/>
    <property type="match status" value="1"/>
</dbReference>
<comment type="caution">
    <text evidence="9">The sequence shown here is derived from an EMBL/GenBank/DDBJ whole genome shotgun (WGS) entry which is preliminary data.</text>
</comment>
<evidence type="ECO:0000259" key="7">
    <source>
        <dbReference type="Pfam" id="PF00108"/>
    </source>
</evidence>
<proteinExistence type="inferred from homology"/>
<feature type="domain" description="Thiolase N-terminal" evidence="7">
    <location>
        <begin position="5"/>
        <end position="258"/>
    </location>
</feature>
<dbReference type="PANTHER" id="PTHR18919:SF107">
    <property type="entry name" value="ACETYL-COA ACETYLTRANSFERASE, CYTOSOLIC"/>
    <property type="match status" value="1"/>
</dbReference>
<dbReference type="RefSeq" id="WP_301164060.1">
    <property type="nucleotide sequence ID" value="NZ_JAUHTR010000001.1"/>
</dbReference>
<dbReference type="Pfam" id="PF02803">
    <property type="entry name" value="Thiolase_C"/>
    <property type="match status" value="1"/>
</dbReference>
<feature type="domain" description="Thiolase C-terminal" evidence="8">
    <location>
        <begin position="267"/>
        <end position="387"/>
    </location>
</feature>
<dbReference type="PROSITE" id="PS00737">
    <property type="entry name" value="THIOLASE_2"/>
    <property type="match status" value="1"/>
</dbReference>
<evidence type="ECO:0000256" key="2">
    <source>
        <dbReference type="ARBA" id="ARBA00012705"/>
    </source>
</evidence>
<dbReference type="InterPro" id="IPR020616">
    <property type="entry name" value="Thiolase_N"/>
</dbReference>
<keyword evidence="4 6" id="KW-0012">Acyltransferase</keyword>
<gene>
    <name evidence="9" type="ORF">QYB97_00815</name>
</gene>
<dbReference type="Pfam" id="PF00108">
    <property type="entry name" value="Thiolase_N"/>
    <property type="match status" value="1"/>
</dbReference>
<dbReference type="SUPFAM" id="SSF53901">
    <property type="entry name" value="Thiolase-like"/>
    <property type="match status" value="2"/>
</dbReference>
<evidence type="ECO:0000256" key="4">
    <source>
        <dbReference type="ARBA" id="ARBA00023315"/>
    </source>
</evidence>
<evidence type="ECO:0000256" key="6">
    <source>
        <dbReference type="RuleBase" id="RU003557"/>
    </source>
</evidence>
<evidence type="ECO:0000313" key="9">
    <source>
        <dbReference type="EMBL" id="MDN4522991.1"/>
    </source>
</evidence>
<dbReference type="InterPro" id="IPR020617">
    <property type="entry name" value="Thiolase_C"/>
</dbReference>
<dbReference type="InterPro" id="IPR020610">
    <property type="entry name" value="Thiolase_AS"/>
</dbReference>
<accession>A0ABT8HQG8</accession>
<dbReference type="Gene3D" id="3.40.47.10">
    <property type="match status" value="2"/>
</dbReference>
<dbReference type="PROSITE" id="PS00099">
    <property type="entry name" value="THIOLASE_3"/>
    <property type="match status" value="1"/>
</dbReference>
<dbReference type="EC" id="2.3.1.9" evidence="2"/>
<dbReference type="GO" id="GO:0016746">
    <property type="term" value="F:acyltransferase activity"/>
    <property type="evidence" value="ECO:0007669"/>
    <property type="project" value="UniProtKB-KW"/>
</dbReference>
<dbReference type="CDD" id="cd00751">
    <property type="entry name" value="thiolase"/>
    <property type="match status" value="1"/>
</dbReference>
<dbReference type="Proteomes" id="UP001172721">
    <property type="component" value="Unassembled WGS sequence"/>
</dbReference>
<evidence type="ECO:0000313" key="10">
    <source>
        <dbReference type="Proteomes" id="UP001172721"/>
    </source>
</evidence>
<reference evidence="9" key="1">
    <citation type="submission" date="2023-07" db="EMBL/GenBank/DDBJ databases">
        <title>Fictibacillus sp. isolated from freshwater pond.</title>
        <authorList>
            <person name="Kirdat K."/>
            <person name="Bhat A."/>
            <person name="Mourya A."/>
            <person name="Yadav A."/>
        </authorList>
    </citation>
    <scope>NUCLEOTIDE SEQUENCE</scope>
    <source>
        <strain evidence="9">NE201</strain>
    </source>
</reference>
<dbReference type="InterPro" id="IPR016039">
    <property type="entry name" value="Thiolase-like"/>
</dbReference>
<dbReference type="InterPro" id="IPR002155">
    <property type="entry name" value="Thiolase"/>
</dbReference>
<evidence type="ECO:0000256" key="1">
    <source>
        <dbReference type="ARBA" id="ARBA00010982"/>
    </source>
</evidence>
<dbReference type="PIRSF" id="PIRSF000429">
    <property type="entry name" value="Ac-CoA_Ac_transf"/>
    <property type="match status" value="1"/>
</dbReference>
<sequence>MKRPVIVSAVRSAIAKQGGALAKIDPYIYGAEVMKAAVKKAALMPEEIDDVIMGNCLFGGGNISRLASLQADFPIRIPGMTIDRQCGSGINSIGLAASLIAAGQGEVYVAGGMESMSRSPYLMRPPSRPYDRQPPTFMKRRLSPDKIGDPPMGETAENLAERYEISREEQDEFALQSQQRMAAAMEKKLFKEQIVPIEVTDQKGNVALFEQDEHPRADSSKEKLSRLSPAFREGGSVTAGNSSGVNDGASAVVVMSEDRAKEKGMDILAGIIGWEVAGVDPNYMGIGPVPAIQQLLKKTGHTLKDIDLVEFNEAFASQVLACNRELGMDLGKVNVNGGAIAHGHPIAATGAMLITKLVHEMKRRDVQLGLAAACIGGGQGIALLLER</sequence>
<dbReference type="InterPro" id="IPR020613">
    <property type="entry name" value="Thiolase_CS"/>
</dbReference>
<evidence type="ECO:0000259" key="8">
    <source>
        <dbReference type="Pfam" id="PF02803"/>
    </source>
</evidence>
<protein>
    <recommendedName>
        <fullName evidence="2">acetyl-CoA C-acetyltransferase</fullName>
        <ecNumber evidence="2">2.3.1.9</ecNumber>
    </recommendedName>
    <alternativeName>
        <fullName evidence="5">Acetoacetyl-CoA thiolase</fullName>
    </alternativeName>
</protein>
<name>A0ABT8HQG8_9BACL</name>
<organism evidence="9 10">
    <name type="scientific">Fictibacillus fluitans</name>
    <dbReference type="NCBI Taxonomy" id="3058422"/>
    <lineage>
        <taxon>Bacteria</taxon>
        <taxon>Bacillati</taxon>
        <taxon>Bacillota</taxon>
        <taxon>Bacilli</taxon>
        <taxon>Bacillales</taxon>
        <taxon>Fictibacillaceae</taxon>
        <taxon>Fictibacillus</taxon>
    </lineage>
</organism>
<evidence type="ECO:0000256" key="5">
    <source>
        <dbReference type="ARBA" id="ARBA00030755"/>
    </source>
</evidence>
<dbReference type="PANTHER" id="PTHR18919">
    <property type="entry name" value="ACETYL-COA C-ACYLTRANSFERASE"/>
    <property type="match status" value="1"/>
</dbReference>
<keyword evidence="10" id="KW-1185">Reference proteome</keyword>
<comment type="similarity">
    <text evidence="1 6">Belongs to the thiolase-like superfamily. Thiolase family.</text>
</comment>
<dbReference type="EMBL" id="JAUHTR010000001">
    <property type="protein sequence ID" value="MDN4522991.1"/>
    <property type="molecule type" value="Genomic_DNA"/>
</dbReference>
<evidence type="ECO:0000256" key="3">
    <source>
        <dbReference type="ARBA" id="ARBA00022679"/>
    </source>
</evidence>
<keyword evidence="3 6" id="KW-0808">Transferase</keyword>